<dbReference type="InterPro" id="IPR000873">
    <property type="entry name" value="AMP-dep_synth/lig_dom"/>
</dbReference>
<dbReference type="EMBL" id="LAXD01000001">
    <property type="protein sequence ID" value="KWW99490.1"/>
    <property type="molecule type" value="Genomic_DNA"/>
</dbReference>
<dbReference type="OrthoDB" id="9803968at2"/>
<reference evidence="8" key="3">
    <citation type="submission" date="2015-04" db="EMBL/GenBank/DDBJ databases">
        <title>Physiological reanalysis, assessment of diazotrophy, and genome sequences of multiple isolates of Streptomyces thermoautotrophicus.</title>
        <authorList>
            <person name="MacKellar D.C."/>
            <person name="Lieber L."/>
            <person name="Norman J."/>
            <person name="Bolger A."/>
            <person name="Tobin C."/>
            <person name="Murray J.W."/>
            <person name="Woodward J."/>
            <person name="Friesen M."/>
            <person name="Prell J."/>
        </authorList>
    </citation>
    <scope>NUCLEOTIDE SEQUENCE [LARGE SCALE GENOMIC DNA]</scope>
    <source>
        <strain evidence="8">H1</strain>
    </source>
</reference>
<dbReference type="Proteomes" id="UP000070188">
    <property type="component" value="Unassembled WGS sequence"/>
</dbReference>
<keyword evidence="4" id="KW-0067">ATP-binding</keyword>
<proteinExistence type="inferred from homology"/>
<dbReference type="InterPro" id="IPR045851">
    <property type="entry name" value="AMP-bd_C_sf"/>
</dbReference>
<dbReference type="NCBIfam" id="NF002937">
    <property type="entry name" value="PRK03584.1"/>
    <property type="match status" value="1"/>
</dbReference>
<dbReference type="EC" id="6.2.1.16" evidence="9"/>
<comment type="caution">
    <text evidence="9">The sequence shown here is derived from an EMBL/GenBank/DDBJ whole genome shotgun (WGS) entry which is preliminary data.</text>
</comment>
<dbReference type="RefSeq" id="WP_066884994.1">
    <property type="nucleotide sequence ID" value="NZ_JYIJ01000016.1"/>
</dbReference>
<keyword evidence="2 9" id="KW-0436">Ligase</keyword>
<dbReference type="InterPro" id="IPR020845">
    <property type="entry name" value="AMP-binding_CS"/>
</dbReference>
<dbReference type="CDD" id="cd05943">
    <property type="entry name" value="AACS"/>
    <property type="match status" value="1"/>
</dbReference>
<dbReference type="Gene3D" id="3.40.50.12780">
    <property type="entry name" value="N-terminal domain of ligase-like"/>
    <property type="match status" value="1"/>
</dbReference>
<dbReference type="GO" id="GO:0030729">
    <property type="term" value="F:acetoacetate-CoA ligase activity"/>
    <property type="evidence" value="ECO:0007669"/>
    <property type="project" value="UniProtKB-EC"/>
</dbReference>
<evidence type="ECO:0000259" key="7">
    <source>
        <dbReference type="Pfam" id="PF16177"/>
    </source>
</evidence>
<reference evidence="12" key="1">
    <citation type="submission" date="2015-02" db="EMBL/GenBank/DDBJ databases">
        <title>Physiological reanalysis, assessment of diazotrophy, and genome sequences of multiple isolates of Streptomyces thermoautotrophicus.</title>
        <authorList>
            <person name="MacKellar D.C."/>
            <person name="Lieber L."/>
            <person name="Norman J."/>
            <person name="Bolger A."/>
            <person name="Tobin C."/>
            <person name="Murray J.W."/>
            <person name="Friesen M."/>
            <person name="Prell J."/>
        </authorList>
    </citation>
    <scope>NUCLEOTIDE SEQUENCE [LARGE SCALE GENOMIC DNA]</scope>
    <source>
        <strain evidence="12">UBT1</strain>
    </source>
</reference>
<dbReference type="PANTHER" id="PTHR42921">
    <property type="entry name" value="ACETOACETYL-COA SYNTHETASE"/>
    <property type="match status" value="1"/>
</dbReference>
<dbReference type="NCBIfam" id="TIGR01217">
    <property type="entry name" value="ac_ac_CoA_syn"/>
    <property type="match status" value="1"/>
</dbReference>
<evidence type="ECO:0000259" key="6">
    <source>
        <dbReference type="Pfam" id="PF13193"/>
    </source>
</evidence>
<dbReference type="EMBL" id="JYIJ01000016">
    <property type="protein sequence ID" value="KWX04099.1"/>
    <property type="molecule type" value="Genomic_DNA"/>
</dbReference>
<dbReference type="EMBL" id="JYIK01001050">
    <property type="protein sequence ID" value="KWX07541.1"/>
    <property type="molecule type" value="Genomic_DNA"/>
</dbReference>
<sequence length="662" mass="72321">MTTETAASGPIWTPRDDVLAQANLSRFMRWLHQTRGLHFADYDELWSWSVTDLEGFWSAVWQFFDVQASSGYTEVLAEDTMPGARWFPGATLNYAAHVLRPGADDDPAIVAVGEEGVLATVSRGELRRQVAALAVTLRELGVRTGDRVVGYLPNIAETVVAFLATASLGAIWSSVGQDYAPAAAVNRFAQLEPKVLIGADGYRFNGRLHDRREAVASVRAGLPTVTHTILVSRLGLEARSMGAVLPWAEATAGSARLEPVAVPFDHPLWVLFSSGTTGLPKGIVHGHGGVVLEHLKFLSLHCDLGPADRLFWYTSPSWMMWNIIVSTLMTGASVVCYDGSPTYPGPEKLWRLVAEQQVTLFGTSPGYLMACEKAGVRPAREFDLSRLRVIGSTGSPLPVRSYHWVNQEVGDLPVFSMSGGTDVVSAFVGGAPTVPVWPGELSVRCLAVAMDAWDDNGKPVREEVGELVVTRPMPSMPVMFWNDPDGSRYRDAYFTAYPGVWRHGDWITLTERGSVIVHGRSDSTLNRNGVRMGSAEIYSTVEALPGIAEVLVIGVEQPDGSYWMPLFVALTPGTTLDDPFRDKIKKIIREQVSPRHVPDEIIQVPGIPHTRTGKKLEVPIKRLFQGGTLDKVANPDAVDDPALLTFFAELAARRADRFQATP</sequence>
<dbReference type="PATRIC" id="fig|1469144.10.peg.1253"/>
<protein>
    <submittedName>
        <fullName evidence="9">Acetoacetyl-CoA synthetase</fullName>
        <ecNumber evidence="9">6.2.1.16</ecNumber>
    </submittedName>
</protein>
<comment type="similarity">
    <text evidence="1">Belongs to the ATP-dependent AMP-binding enzyme family.</text>
</comment>
<evidence type="ECO:0000313" key="12">
    <source>
        <dbReference type="Proteomes" id="UP000070598"/>
    </source>
</evidence>
<dbReference type="PANTHER" id="PTHR42921:SF1">
    <property type="entry name" value="ACETOACETYL-COA SYNTHETASE"/>
    <property type="match status" value="1"/>
</dbReference>
<dbReference type="SUPFAM" id="SSF56801">
    <property type="entry name" value="Acetyl-CoA synthetase-like"/>
    <property type="match status" value="1"/>
</dbReference>
<dbReference type="GO" id="GO:0006629">
    <property type="term" value="P:lipid metabolic process"/>
    <property type="evidence" value="ECO:0007669"/>
    <property type="project" value="InterPro"/>
</dbReference>
<dbReference type="GO" id="GO:0005524">
    <property type="term" value="F:ATP binding"/>
    <property type="evidence" value="ECO:0007669"/>
    <property type="project" value="UniProtKB-KW"/>
</dbReference>
<dbReference type="Proteomes" id="UP000070659">
    <property type="component" value="Unassembled WGS sequence"/>
</dbReference>
<dbReference type="InterPro" id="IPR042099">
    <property type="entry name" value="ANL_N_sf"/>
</dbReference>
<accession>A0A132N1T6</accession>
<dbReference type="AlphaFoldDB" id="A0A132N1T6"/>
<evidence type="ECO:0000256" key="3">
    <source>
        <dbReference type="ARBA" id="ARBA00022741"/>
    </source>
</evidence>
<dbReference type="InterPro" id="IPR025110">
    <property type="entry name" value="AMP-bd_C"/>
</dbReference>
<evidence type="ECO:0000256" key="4">
    <source>
        <dbReference type="ARBA" id="ARBA00022840"/>
    </source>
</evidence>
<gene>
    <name evidence="8" type="ORF">LI90_1125</name>
    <name evidence="9" type="ORF">TH66_09220</name>
    <name evidence="10" type="ORF">TR74_18475</name>
</gene>
<keyword evidence="3" id="KW-0547">Nucleotide-binding</keyword>
<keyword evidence="11" id="KW-1185">Reference proteome</keyword>
<dbReference type="PROSITE" id="PS00455">
    <property type="entry name" value="AMP_BINDING"/>
    <property type="match status" value="1"/>
</dbReference>
<name>A0A132N1T6_9ACTN</name>
<evidence type="ECO:0000313" key="11">
    <source>
        <dbReference type="Proteomes" id="UP000070188"/>
    </source>
</evidence>
<evidence type="ECO:0000256" key="2">
    <source>
        <dbReference type="ARBA" id="ARBA00022598"/>
    </source>
</evidence>
<evidence type="ECO:0000256" key="1">
    <source>
        <dbReference type="ARBA" id="ARBA00006432"/>
    </source>
</evidence>
<feature type="domain" description="AMP-dependent synthetase/ligase" evidence="5">
    <location>
        <begin position="105"/>
        <end position="472"/>
    </location>
</feature>
<evidence type="ECO:0000313" key="10">
    <source>
        <dbReference type="EMBL" id="KWX07541.1"/>
    </source>
</evidence>
<dbReference type="InterPro" id="IPR032387">
    <property type="entry name" value="ACAS_N"/>
</dbReference>
<evidence type="ECO:0000313" key="8">
    <source>
        <dbReference type="EMBL" id="KWW99490.1"/>
    </source>
</evidence>
<dbReference type="Gene3D" id="3.30.300.30">
    <property type="match status" value="1"/>
</dbReference>
<dbReference type="Pfam" id="PF00501">
    <property type="entry name" value="AMP-binding"/>
    <property type="match status" value="1"/>
</dbReference>
<dbReference type="STRING" id="1469144.LI90_1125"/>
<evidence type="ECO:0000313" key="13">
    <source>
        <dbReference type="Proteomes" id="UP000070659"/>
    </source>
</evidence>
<reference evidence="9 13" key="2">
    <citation type="submission" date="2015-02" db="EMBL/GenBank/DDBJ databases">
        <title>Physiological reanalysis, assessment of diazotrophy, and genome sequences of multiple isolates of Streptomyces thermoautotrophicus.</title>
        <authorList>
            <person name="MacKellar D.C."/>
            <person name="Lieber L."/>
            <person name="Norman J."/>
            <person name="Bolger A."/>
            <person name="Tobin C."/>
            <person name="Murray J.W."/>
            <person name="Prell J."/>
        </authorList>
    </citation>
    <scope>NUCLEOTIDE SEQUENCE [LARGE SCALE GENOMIC DNA]</scope>
    <source>
        <strain evidence="9 13">UBT1</strain>
    </source>
</reference>
<feature type="domain" description="AMP-binding enzyme C-terminal" evidence="6">
    <location>
        <begin position="539"/>
        <end position="614"/>
    </location>
</feature>
<evidence type="ECO:0000313" key="9">
    <source>
        <dbReference type="EMBL" id="KWX04099.1"/>
    </source>
</evidence>
<evidence type="ECO:0000259" key="5">
    <source>
        <dbReference type="Pfam" id="PF00501"/>
    </source>
</evidence>
<dbReference type="Proteomes" id="UP000070598">
    <property type="component" value="Unassembled WGS sequence"/>
</dbReference>
<dbReference type="Pfam" id="PF13193">
    <property type="entry name" value="AMP-binding_C"/>
    <property type="match status" value="1"/>
</dbReference>
<reference evidence="11" key="4">
    <citation type="submission" date="2015-04" db="EMBL/GenBank/DDBJ databases">
        <title>Physiological reanalysis, assessment of diazotrophy, and genome sequences of multiple isolates of Streptomyces thermoautotrophicus.</title>
        <authorList>
            <person name="MacKellar D.C."/>
            <person name="Lieber L."/>
            <person name="Norman J."/>
            <person name="Bolger A."/>
            <person name="Tobin C."/>
            <person name="Murray J.W."/>
            <person name="Chang R."/>
            <person name="Ford T."/>
            <person name="Nguyen P.Q."/>
            <person name="Woodward J."/>
            <person name="Permingeat H."/>
            <person name="Joshi N.S."/>
            <person name="Silver P.A."/>
            <person name="Usadel B."/>
            <person name="Rutherford A.W."/>
            <person name="Friesen M."/>
            <person name="Prell J."/>
        </authorList>
    </citation>
    <scope>NUCLEOTIDE SEQUENCE [LARGE SCALE GENOMIC DNA]</scope>
    <source>
        <strain evidence="11">H1</strain>
    </source>
</reference>
<organism evidence="9 13">
    <name type="scientific">Carbonactinospora thermoautotrophica</name>
    <dbReference type="NCBI Taxonomy" id="1469144"/>
    <lineage>
        <taxon>Bacteria</taxon>
        <taxon>Bacillati</taxon>
        <taxon>Actinomycetota</taxon>
        <taxon>Actinomycetes</taxon>
        <taxon>Kitasatosporales</taxon>
        <taxon>Carbonactinosporaceae</taxon>
        <taxon>Carbonactinospora</taxon>
    </lineage>
</organism>
<feature type="domain" description="Acetyl-coenzyme A synthetase N-terminal" evidence="7">
    <location>
        <begin position="42"/>
        <end position="97"/>
    </location>
</feature>
<dbReference type="Pfam" id="PF16177">
    <property type="entry name" value="ACAS_N"/>
    <property type="match status" value="1"/>
</dbReference>
<dbReference type="InterPro" id="IPR005914">
    <property type="entry name" value="Acac_CoA_synth"/>
</dbReference>